<dbReference type="EMBL" id="RHFK02000022">
    <property type="protein sequence ID" value="TWW55372.1"/>
    <property type="molecule type" value="Genomic_DNA"/>
</dbReference>
<name>A0A5C6MJR9_9TELE</name>
<accession>A0A5C6MJR9</accession>
<dbReference type="Proteomes" id="UP000324091">
    <property type="component" value="Chromosome 9"/>
</dbReference>
<comment type="caution">
    <text evidence="1">The sequence shown here is derived from an EMBL/GenBank/DDBJ whole genome shotgun (WGS) entry which is preliminary data.</text>
</comment>
<organism evidence="1 2">
    <name type="scientific">Takifugu flavidus</name>
    <name type="common">sansaifugu</name>
    <dbReference type="NCBI Taxonomy" id="433684"/>
    <lineage>
        <taxon>Eukaryota</taxon>
        <taxon>Metazoa</taxon>
        <taxon>Chordata</taxon>
        <taxon>Craniata</taxon>
        <taxon>Vertebrata</taxon>
        <taxon>Euteleostomi</taxon>
        <taxon>Actinopterygii</taxon>
        <taxon>Neopterygii</taxon>
        <taxon>Teleostei</taxon>
        <taxon>Neoteleostei</taxon>
        <taxon>Acanthomorphata</taxon>
        <taxon>Eupercaria</taxon>
        <taxon>Tetraodontiformes</taxon>
        <taxon>Tetradontoidea</taxon>
        <taxon>Tetraodontidae</taxon>
        <taxon>Takifugu</taxon>
    </lineage>
</organism>
<dbReference type="AlphaFoldDB" id="A0A5C6MJR9"/>
<sequence length="127" mass="14207">MCLLHLFSRVSTPSPPGPYYTRVFCPPTRKLCLLVHHVIDRANSGTYHGGDRGEVWEYAHQHGVPDETCYRALRRRERTLQVVMSAYKGESGSKNSLALEKDCVYGAKGSQVGLLNLGNITAIDRFL</sequence>
<reference evidence="1 2" key="1">
    <citation type="submission" date="2019-04" db="EMBL/GenBank/DDBJ databases">
        <title>Chromosome genome assembly for Takifugu flavidus.</title>
        <authorList>
            <person name="Xiao S."/>
        </authorList>
    </citation>
    <scope>NUCLEOTIDE SEQUENCE [LARGE SCALE GENOMIC DNA]</scope>
    <source>
        <strain evidence="1">HTHZ2018</strain>
        <tissue evidence="1">Muscle</tissue>
    </source>
</reference>
<keyword evidence="2" id="KW-1185">Reference proteome</keyword>
<proteinExistence type="predicted"/>
<gene>
    <name evidence="1" type="ORF">D4764_09G0004210</name>
</gene>
<evidence type="ECO:0000313" key="2">
    <source>
        <dbReference type="Proteomes" id="UP000324091"/>
    </source>
</evidence>
<protein>
    <submittedName>
        <fullName evidence="1">Cathepsin Z</fullName>
    </submittedName>
</protein>
<evidence type="ECO:0000313" key="1">
    <source>
        <dbReference type="EMBL" id="TWW55372.1"/>
    </source>
</evidence>